<accession>A0A8H5RQA1</accession>
<name>A0A8H5RQA1_9HYPO</name>
<dbReference type="EMBL" id="JAAQRI010000094">
    <property type="protein sequence ID" value="KAF5638981.1"/>
    <property type="molecule type" value="Genomic_DNA"/>
</dbReference>
<dbReference type="Proteomes" id="UP000530670">
    <property type="component" value="Unassembled WGS sequence"/>
</dbReference>
<proteinExistence type="predicted"/>
<organism evidence="2 3">
    <name type="scientific">Fusarium tjaetaba</name>
    <dbReference type="NCBI Taxonomy" id="1567544"/>
    <lineage>
        <taxon>Eukaryota</taxon>
        <taxon>Fungi</taxon>
        <taxon>Dikarya</taxon>
        <taxon>Ascomycota</taxon>
        <taxon>Pezizomycotina</taxon>
        <taxon>Sordariomycetes</taxon>
        <taxon>Hypocreomycetidae</taxon>
        <taxon>Hypocreales</taxon>
        <taxon>Nectriaceae</taxon>
        <taxon>Fusarium</taxon>
        <taxon>Fusarium fujikuroi species complex</taxon>
    </lineage>
</organism>
<keyword evidence="3" id="KW-1185">Reference proteome</keyword>
<sequence>MGPETRRTNIKQLSETINLMELKPWQQLICRDASRAEESLEFITTKAKKRNRSDNKLFGMNKLHFHCDQAVYQASSQEGTRALDKKIGMVTENRFSPKPWQRQRSSRQREDNAGWKVM</sequence>
<comment type="caution">
    <text evidence="2">The sequence shown here is derived from an EMBL/GenBank/DDBJ whole genome shotgun (WGS) entry which is preliminary data.</text>
</comment>
<protein>
    <submittedName>
        <fullName evidence="2">Uncharacterized protein</fullName>
    </submittedName>
</protein>
<feature type="compositionally biased region" description="Basic and acidic residues" evidence="1">
    <location>
        <begin position="107"/>
        <end position="118"/>
    </location>
</feature>
<gene>
    <name evidence="2" type="ORF">FTJAE_5052</name>
</gene>
<reference evidence="2 3" key="1">
    <citation type="submission" date="2020-05" db="EMBL/GenBank/DDBJ databases">
        <title>Identification and distribution of gene clusters putatively required for synthesis of sphingolipid metabolism inhibitors in phylogenetically diverse species of the filamentous fungus Fusarium.</title>
        <authorList>
            <person name="Kim H.-S."/>
            <person name="Busman M."/>
            <person name="Brown D.W."/>
            <person name="Divon H."/>
            <person name="Uhlig S."/>
            <person name="Proctor R.H."/>
        </authorList>
    </citation>
    <scope>NUCLEOTIDE SEQUENCE [LARGE SCALE GENOMIC DNA]</scope>
    <source>
        <strain evidence="2 3">NRRL 66243</strain>
    </source>
</reference>
<evidence type="ECO:0000256" key="1">
    <source>
        <dbReference type="SAM" id="MobiDB-lite"/>
    </source>
</evidence>
<dbReference type="AlphaFoldDB" id="A0A8H5RQA1"/>
<feature type="region of interest" description="Disordered" evidence="1">
    <location>
        <begin position="92"/>
        <end position="118"/>
    </location>
</feature>
<dbReference type="GeneID" id="59303791"/>
<evidence type="ECO:0000313" key="3">
    <source>
        <dbReference type="Proteomes" id="UP000530670"/>
    </source>
</evidence>
<dbReference type="RefSeq" id="XP_037207884.1">
    <property type="nucleotide sequence ID" value="XM_037351521.1"/>
</dbReference>
<evidence type="ECO:0000313" key="2">
    <source>
        <dbReference type="EMBL" id="KAF5638981.1"/>
    </source>
</evidence>